<dbReference type="InterPro" id="IPR001144">
    <property type="entry name" value="Enterotoxin_A"/>
</dbReference>
<reference evidence="7" key="1">
    <citation type="submission" date="2023-10" db="EMBL/GenBank/DDBJ databases">
        <authorList>
            <person name="Hackl T."/>
        </authorList>
    </citation>
    <scope>NUCLEOTIDE SEQUENCE</scope>
</reference>
<sequence length="245" mass="27127">MLSSYFVLIAGLLSAIGNCAQPTIVYRGDTKTPKHLKDADGFKAKGGDQSLYSHVSKGGQDNDGYVSTSANRAQAVSFAEKKGGGDGYVYEISANKQFIDCAGTLKQYYDQWKVEEEFSAIGGIEWKQIKSWTVIENFQEGDTTQNPDYDVSTENEEAGGAQPQLAGFPTKGKIGKAWNKDPWKEFADCKPNDKKLRRGDCNDDNDSADGCDDVCKPKKSNKDFIKEYLDSIKKRGLRFARAYFS</sequence>
<gene>
    <name evidence="7" type="ORF">KHLLAP_LOCUS1127</name>
</gene>
<keyword evidence="4" id="KW-1015">Disulfide bond</keyword>
<name>A0AAI8V971_9PEZI</name>
<keyword evidence="3" id="KW-0843">Virulence</keyword>
<accession>A0AAI8V971</accession>
<protein>
    <submittedName>
        <fullName evidence="7">Uu.00g035120.m01.CDS01</fullName>
    </submittedName>
</protein>
<dbReference type="GO" id="GO:0090729">
    <property type="term" value="F:toxin activity"/>
    <property type="evidence" value="ECO:0007669"/>
    <property type="project" value="UniProtKB-KW"/>
</dbReference>
<dbReference type="AlphaFoldDB" id="A0AAI8V971"/>
<feature type="chain" id="PRO_5042477189" evidence="6">
    <location>
        <begin position="21"/>
        <end position="245"/>
    </location>
</feature>
<organism evidence="7 8">
    <name type="scientific">Anthostomella pinea</name>
    <dbReference type="NCBI Taxonomy" id="933095"/>
    <lineage>
        <taxon>Eukaryota</taxon>
        <taxon>Fungi</taxon>
        <taxon>Dikarya</taxon>
        <taxon>Ascomycota</taxon>
        <taxon>Pezizomycotina</taxon>
        <taxon>Sordariomycetes</taxon>
        <taxon>Xylariomycetidae</taxon>
        <taxon>Xylariales</taxon>
        <taxon>Xylariaceae</taxon>
        <taxon>Anthostomella</taxon>
    </lineage>
</organism>
<dbReference type="EMBL" id="CAUWAG010000003">
    <property type="protein sequence ID" value="CAJ2500659.1"/>
    <property type="molecule type" value="Genomic_DNA"/>
</dbReference>
<evidence type="ECO:0000256" key="4">
    <source>
        <dbReference type="ARBA" id="ARBA00023157"/>
    </source>
</evidence>
<keyword evidence="2 6" id="KW-0732">Signal</keyword>
<comment type="caution">
    <text evidence="7">The sequence shown here is derived from an EMBL/GenBank/DDBJ whole genome shotgun (WGS) entry which is preliminary data.</text>
</comment>
<feature type="signal peptide" evidence="6">
    <location>
        <begin position="1"/>
        <end position="20"/>
    </location>
</feature>
<feature type="region of interest" description="Disordered" evidence="5">
    <location>
        <begin position="140"/>
        <end position="166"/>
    </location>
</feature>
<evidence type="ECO:0000256" key="6">
    <source>
        <dbReference type="SAM" id="SignalP"/>
    </source>
</evidence>
<dbReference type="Pfam" id="PF01375">
    <property type="entry name" value="Enterotoxin_a"/>
    <property type="match status" value="1"/>
</dbReference>
<proteinExistence type="predicted"/>
<dbReference type="SUPFAM" id="SSF56399">
    <property type="entry name" value="ADP-ribosylation"/>
    <property type="match status" value="1"/>
</dbReference>
<evidence type="ECO:0000256" key="1">
    <source>
        <dbReference type="ARBA" id="ARBA00022656"/>
    </source>
</evidence>
<dbReference type="Gene3D" id="3.90.210.10">
    <property type="entry name" value="Heat-Labile Enterotoxin, subunit A"/>
    <property type="match status" value="1"/>
</dbReference>
<evidence type="ECO:0000256" key="2">
    <source>
        <dbReference type="ARBA" id="ARBA00022729"/>
    </source>
</evidence>
<keyword evidence="8" id="KW-1185">Reference proteome</keyword>
<evidence type="ECO:0000313" key="8">
    <source>
        <dbReference type="Proteomes" id="UP001295740"/>
    </source>
</evidence>
<evidence type="ECO:0000256" key="3">
    <source>
        <dbReference type="ARBA" id="ARBA00023026"/>
    </source>
</evidence>
<dbReference type="Proteomes" id="UP001295740">
    <property type="component" value="Unassembled WGS sequence"/>
</dbReference>
<keyword evidence="1" id="KW-0800">Toxin</keyword>
<evidence type="ECO:0000256" key="5">
    <source>
        <dbReference type="SAM" id="MobiDB-lite"/>
    </source>
</evidence>
<evidence type="ECO:0000313" key="7">
    <source>
        <dbReference type="EMBL" id="CAJ2500659.1"/>
    </source>
</evidence>